<evidence type="ECO:0000256" key="2">
    <source>
        <dbReference type="ARBA" id="ARBA00010988"/>
    </source>
</evidence>
<protein>
    <recommendedName>
        <fullName evidence="6">Caveolin</fullName>
    </recommendedName>
</protein>
<evidence type="ECO:0000313" key="8">
    <source>
        <dbReference type="Proteomes" id="UP000694865"/>
    </source>
</evidence>
<evidence type="ECO:0000313" key="9">
    <source>
        <dbReference type="RefSeq" id="XP_006822104.1"/>
    </source>
</evidence>
<dbReference type="RefSeq" id="XP_006822104.1">
    <property type="nucleotide sequence ID" value="XM_006822041.1"/>
</dbReference>
<feature type="transmembrane region" description="Helical" evidence="7">
    <location>
        <begin position="47"/>
        <end position="66"/>
    </location>
</feature>
<feature type="non-terminal residue" evidence="9">
    <location>
        <position position="1"/>
    </location>
</feature>
<dbReference type="PANTHER" id="PTHR10844:SF19">
    <property type="entry name" value="CAVEOLIN-2"/>
    <property type="match status" value="1"/>
</dbReference>
<sequence>VAFEDIFAEPDSTHSSDYVWGSSFRCFNKSKTCCYNCLSTVCAVPCAVYWGLVFACTIFWQIWFIVPSLRLLAINMWAVGKQNSLYVHALCDPWCESCGRLFSQIKVHVLKD</sequence>
<accession>A0ABM0MQ13</accession>
<keyword evidence="4 6" id="KW-0333">Golgi apparatus</keyword>
<evidence type="ECO:0000256" key="1">
    <source>
        <dbReference type="ARBA" id="ARBA00004202"/>
    </source>
</evidence>
<dbReference type="PANTHER" id="PTHR10844">
    <property type="entry name" value="CAVEOLIN"/>
    <property type="match status" value="1"/>
</dbReference>
<evidence type="ECO:0000256" key="5">
    <source>
        <dbReference type="ARBA" id="ARBA00023136"/>
    </source>
</evidence>
<dbReference type="Pfam" id="PF01146">
    <property type="entry name" value="Caveolin"/>
    <property type="match status" value="1"/>
</dbReference>
<evidence type="ECO:0000256" key="7">
    <source>
        <dbReference type="SAM" id="Phobius"/>
    </source>
</evidence>
<dbReference type="GeneID" id="102804182"/>
<keyword evidence="7" id="KW-0812">Transmembrane</keyword>
<evidence type="ECO:0000256" key="4">
    <source>
        <dbReference type="ARBA" id="ARBA00023034"/>
    </source>
</evidence>
<reference evidence="9" key="1">
    <citation type="submission" date="2025-08" db="UniProtKB">
        <authorList>
            <consortium name="RefSeq"/>
        </authorList>
    </citation>
    <scope>IDENTIFICATION</scope>
    <source>
        <tissue evidence="9">Testes</tissue>
    </source>
</reference>
<keyword evidence="7" id="KW-1133">Transmembrane helix</keyword>
<comment type="similarity">
    <text evidence="2 6">Belongs to the caveolin family.</text>
</comment>
<keyword evidence="8" id="KW-1185">Reference proteome</keyword>
<gene>
    <name evidence="9" type="primary">LOC102804182</name>
</gene>
<keyword evidence="5 6" id="KW-0472">Membrane</keyword>
<proteinExistence type="inferred from homology"/>
<dbReference type="Proteomes" id="UP000694865">
    <property type="component" value="Unplaced"/>
</dbReference>
<evidence type="ECO:0000256" key="3">
    <source>
        <dbReference type="ARBA" id="ARBA00022475"/>
    </source>
</evidence>
<comment type="subcellular location">
    <subcellularLocation>
        <location evidence="1 6">Cell membrane</location>
        <topology evidence="1 6">Peripheral membrane protein</topology>
    </subcellularLocation>
    <subcellularLocation>
        <location evidence="6">Golgi apparatus membrane</location>
        <topology evidence="6">Peripheral membrane protein</topology>
    </subcellularLocation>
    <subcellularLocation>
        <location evidence="6">Membrane</location>
        <location evidence="6">Caveola</location>
        <topology evidence="6">Peripheral membrane protein</topology>
    </subcellularLocation>
</comment>
<evidence type="ECO:0000256" key="6">
    <source>
        <dbReference type="RuleBase" id="RU000680"/>
    </source>
</evidence>
<dbReference type="InterPro" id="IPR001612">
    <property type="entry name" value="Caveolin"/>
</dbReference>
<keyword evidence="3 6" id="KW-1003">Cell membrane</keyword>
<organism evidence="8 9">
    <name type="scientific">Saccoglossus kowalevskii</name>
    <name type="common">Acorn worm</name>
    <dbReference type="NCBI Taxonomy" id="10224"/>
    <lineage>
        <taxon>Eukaryota</taxon>
        <taxon>Metazoa</taxon>
        <taxon>Hemichordata</taxon>
        <taxon>Enteropneusta</taxon>
        <taxon>Harrimaniidae</taxon>
        <taxon>Saccoglossus</taxon>
    </lineage>
</organism>
<name>A0ABM0MQ13_SACKO</name>
<comment type="function">
    <text evidence="6">May act as a scaffolding protein within caveolar membranes. Interacts directly with G-protein alpha subunits and can functionally regulate their activity.</text>
</comment>